<dbReference type="PANTHER" id="PTHR30518">
    <property type="entry name" value="ENDOLYTIC MUREIN TRANSGLYCOSYLASE"/>
    <property type="match status" value="1"/>
</dbReference>
<reference evidence="9 10" key="1">
    <citation type="submission" date="2019-12" db="EMBL/GenBank/DDBJ databases">
        <title>Microbes associate with the intestines of laboratory mice.</title>
        <authorList>
            <person name="Navarre W."/>
            <person name="Wong E."/>
        </authorList>
    </citation>
    <scope>NUCLEOTIDE SEQUENCE [LARGE SCALE GENOMIC DNA]</scope>
    <source>
        <strain evidence="9 10">NM51_B2-22</strain>
    </source>
</reference>
<feature type="site" description="Important for catalytic activity" evidence="7">
    <location>
        <position position="460"/>
    </location>
</feature>
<feature type="region of interest" description="Disordered" evidence="8">
    <location>
        <begin position="54"/>
        <end position="92"/>
    </location>
</feature>
<keyword evidence="4 7" id="KW-0472">Membrane</keyword>
<feature type="transmembrane region" description="Helical" evidence="7">
    <location>
        <begin position="216"/>
        <end position="239"/>
    </location>
</feature>
<evidence type="ECO:0000256" key="8">
    <source>
        <dbReference type="SAM" id="MobiDB-lite"/>
    </source>
</evidence>
<dbReference type="Pfam" id="PF02618">
    <property type="entry name" value="YceG"/>
    <property type="match status" value="1"/>
</dbReference>
<evidence type="ECO:0000256" key="2">
    <source>
        <dbReference type="ARBA" id="ARBA00022692"/>
    </source>
</evidence>
<dbReference type="Gene3D" id="3.30.160.60">
    <property type="entry name" value="Classic Zinc Finger"/>
    <property type="match status" value="1"/>
</dbReference>
<evidence type="ECO:0000256" key="1">
    <source>
        <dbReference type="ARBA" id="ARBA00022475"/>
    </source>
</evidence>
<keyword evidence="6 7" id="KW-0961">Cell wall biogenesis/degradation</keyword>
<dbReference type="GO" id="GO:0071555">
    <property type="term" value="P:cell wall organization"/>
    <property type="evidence" value="ECO:0007669"/>
    <property type="project" value="UniProtKB-KW"/>
</dbReference>
<evidence type="ECO:0000256" key="5">
    <source>
        <dbReference type="ARBA" id="ARBA00023239"/>
    </source>
</evidence>
<evidence type="ECO:0000256" key="6">
    <source>
        <dbReference type="ARBA" id="ARBA00023316"/>
    </source>
</evidence>
<proteinExistence type="inferred from homology"/>
<comment type="subcellular location">
    <subcellularLocation>
        <location evidence="7">Cell membrane</location>
        <topology evidence="7">Single-pass membrane protein</topology>
    </subcellularLocation>
</comment>
<dbReference type="PANTHER" id="PTHR30518:SF2">
    <property type="entry name" value="ENDOLYTIC MUREIN TRANSGLYCOSYLASE"/>
    <property type="match status" value="1"/>
</dbReference>
<dbReference type="AlphaFoldDB" id="A0A7X3KCD0"/>
<dbReference type="Proteomes" id="UP000461595">
    <property type="component" value="Unassembled WGS sequence"/>
</dbReference>
<evidence type="ECO:0000256" key="4">
    <source>
        <dbReference type="ARBA" id="ARBA00023136"/>
    </source>
</evidence>
<evidence type="ECO:0000313" key="9">
    <source>
        <dbReference type="EMBL" id="MVX58478.1"/>
    </source>
</evidence>
<comment type="catalytic activity">
    <reaction evidence="7">
        <text>a peptidoglycan chain = a peptidoglycan chain with N-acetyl-1,6-anhydromuramyl-[peptide] at the reducing end + a peptidoglycan chain with N-acetylglucosamine at the non-reducing end.</text>
        <dbReference type="EC" id="4.2.2.29"/>
    </reaction>
</comment>
<comment type="caution">
    <text evidence="9">The sequence shown here is derived from an EMBL/GenBank/DDBJ whole genome shotgun (WGS) entry which is preliminary data.</text>
</comment>
<organism evidence="9 10">
    <name type="scientific">Streptococcus danieliae</name>
    <dbReference type="NCBI Taxonomy" id="747656"/>
    <lineage>
        <taxon>Bacteria</taxon>
        <taxon>Bacillati</taxon>
        <taxon>Bacillota</taxon>
        <taxon>Bacilli</taxon>
        <taxon>Lactobacillales</taxon>
        <taxon>Streptococcaceae</taxon>
        <taxon>Streptococcus</taxon>
    </lineage>
</organism>
<gene>
    <name evidence="7 9" type="primary">mltG</name>
    <name evidence="9" type="ORF">E5983_02270</name>
</gene>
<evidence type="ECO:0000313" key="10">
    <source>
        <dbReference type="Proteomes" id="UP000461595"/>
    </source>
</evidence>
<keyword evidence="1 7" id="KW-1003">Cell membrane</keyword>
<dbReference type="NCBIfam" id="TIGR00247">
    <property type="entry name" value="endolytic transglycosylase MltG"/>
    <property type="match status" value="1"/>
</dbReference>
<accession>A0A7X3KCD0</accession>
<dbReference type="GO" id="GO:0009252">
    <property type="term" value="P:peptidoglycan biosynthetic process"/>
    <property type="evidence" value="ECO:0007669"/>
    <property type="project" value="UniProtKB-UniRule"/>
</dbReference>
<dbReference type="CDD" id="cd08010">
    <property type="entry name" value="MltG_like"/>
    <property type="match status" value="1"/>
</dbReference>
<dbReference type="Gene3D" id="3.30.1490.480">
    <property type="entry name" value="Endolytic murein transglycosylase"/>
    <property type="match status" value="1"/>
</dbReference>
<dbReference type="EC" id="4.2.2.29" evidence="7"/>
<keyword evidence="3 7" id="KW-1133">Transmembrane helix</keyword>
<comment type="similarity">
    <text evidence="7">Belongs to the transglycosylase MltG family.</text>
</comment>
<evidence type="ECO:0000256" key="7">
    <source>
        <dbReference type="HAMAP-Rule" id="MF_02065"/>
    </source>
</evidence>
<keyword evidence="2 7" id="KW-0812">Transmembrane</keyword>
<dbReference type="HAMAP" id="MF_02065">
    <property type="entry name" value="MltG"/>
    <property type="match status" value="1"/>
</dbReference>
<dbReference type="OrthoDB" id="9814591at2"/>
<comment type="function">
    <text evidence="7">Functions as a peptidoglycan terminase that cleaves nascent peptidoglycan strands endolytically to terminate their elongation.</text>
</comment>
<dbReference type="GO" id="GO:0005886">
    <property type="term" value="C:plasma membrane"/>
    <property type="evidence" value="ECO:0007669"/>
    <property type="project" value="UniProtKB-SubCell"/>
</dbReference>
<sequence>MKEVPPLADQERPKSLSFKEQILRDLSKSKQKRQEMLSQVQRAHAEKMAQAQVVEQEAGVEQSRVKSSETRPAVPATPHAGKIKQTDVNPEAPVAAPKPAVALKRKGKSIQVPLSIGKKHTTTIETEALRKQRTVPAAKEKAHAEAVQQKQPGAQIRMKAAPGKSLSFAAEEQKQSLAPVKETKLARVEQVDWQGEDDMEKRQEKRRKQNQVAKKIVGVVTLLLLLCFLATGVFGYIYVQSALGPIDQDSTEYVQVEVPIGSSNREIGRILEVAGLIKSGQVFNFYTQFRNHTDFQSGYYNLQKNMNVEEIIERLKEGGTESPVAPSLGKITIPEGYTLEQISDAVTRNAASKDGQENSIFTKEAFMEKVQDDGFIEALVAKYPNLLGSLPAKEAGVKYRLEGYLFPATYDYNEGDTVEALIEQMVAAMDANMAQFYEPIAQQQKSVNDILTLASLVEKEGATDEDRKNIASAFNNRLSQQMPLQSNIAILYAMGKLGQKTTLAEDAGIDTNIDSPYNIYKNPGLMPGPVDSPGMAAIRATIDPNKTDYLYFVADVDTGTVYYANNIEEHNRNVEEHVNSKLANASASAN</sequence>
<evidence type="ECO:0000256" key="3">
    <source>
        <dbReference type="ARBA" id="ARBA00022989"/>
    </source>
</evidence>
<keyword evidence="5 7" id="KW-0456">Lyase</keyword>
<dbReference type="EMBL" id="WSRS01000011">
    <property type="protein sequence ID" value="MVX58478.1"/>
    <property type="molecule type" value="Genomic_DNA"/>
</dbReference>
<name>A0A7X3KCD0_9STRE</name>
<dbReference type="GO" id="GO:0008932">
    <property type="term" value="F:lytic endotransglycosylase activity"/>
    <property type="evidence" value="ECO:0007669"/>
    <property type="project" value="UniProtKB-UniRule"/>
</dbReference>
<protein>
    <recommendedName>
        <fullName evidence="7">Endolytic murein transglycosylase</fullName>
        <ecNumber evidence="7">4.2.2.29</ecNumber>
    </recommendedName>
    <alternativeName>
        <fullName evidence="7">Peptidoglycan lytic transglycosylase</fullName>
    </alternativeName>
    <alternativeName>
        <fullName evidence="7">Peptidoglycan polymerization terminase</fullName>
    </alternativeName>
</protein>
<dbReference type="InterPro" id="IPR003770">
    <property type="entry name" value="MLTG-like"/>
</dbReference>
<feature type="region of interest" description="Disordered" evidence="8">
    <location>
        <begin position="136"/>
        <end position="167"/>
    </location>
</feature>